<dbReference type="Gene3D" id="1.10.10.10">
    <property type="entry name" value="Winged helix-like DNA-binding domain superfamily/Winged helix DNA-binding domain"/>
    <property type="match status" value="1"/>
</dbReference>
<dbReference type="EMBL" id="CP041238">
    <property type="protein sequence ID" value="QLL62460.1"/>
    <property type="molecule type" value="Genomic_DNA"/>
</dbReference>
<reference evidence="5 6" key="1">
    <citation type="submission" date="2019-06" db="EMBL/GenBank/DDBJ databases">
        <title>Complete genome sequence of Ensifer mexicanus ITTG R7 isolated from nodules of Acacia angustissima (Mill.) Kuntze.</title>
        <authorList>
            <person name="Rincon-Rosales R."/>
            <person name="Rogel M.A."/>
            <person name="Guerrero G."/>
            <person name="Rincon-Molina C.I."/>
            <person name="Lopez-Lopez A."/>
            <person name="Martinez-Romero E."/>
        </authorList>
    </citation>
    <scope>NUCLEOTIDE SEQUENCE [LARGE SCALE GENOMIC DNA]</scope>
    <source>
        <strain evidence="5 6">ITTG R7</strain>
    </source>
</reference>
<evidence type="ECO:0000313" key="6">
    <source>
        <dbReference type="Proteomes" id="UP000510721"/>
    </source>
</evidence>
<dbReference type="CDD" id="cd08432">
    <property type="entry name" value="PBP2_GcdR_TrpI_HvrB_AmpR_like"/>
    <property type="match status" value="1"/>
</dbReference>
<proteinExistence type="inferred from homology"/>
<dbReference type="SUPFAM" id="SSF46785">
    <property type="entry name" value="Winged helix' DNA-binding domain"/>
    <property type="match status" value="1"/>
</dbReference>
<dbReference type="Pfam" id="PF00126">
    <property type="entry name" value="HTH_1"/>
    <property type="match status" value="1"/>
</dbReference>
<keyword evidence="3" id="KW-0238">DNA-binding</keyword>
<dbReference type="RefSeq" id="WP_180938358.1">
    <property type="nucleotide sequence ID" value="NZ_CP041238.1"/>
</dbReference>
<dbReference type="PRINTS" id="PR00039">
    <property type="entry name" value="HTHLYSR"/>
</dbReference>
<dbReference type="PANTHER" id="PTHR30537">
    <property type="entry name" value="HTH-TYPE TRANSCRIPTIONAL REGULATOR"/>
    <property type="match status" value="1"/>
</dbReference>
<accession>A0A859QJJ5</accession>
<dbReference type="GO" id="GO:0003700">
    <property type="term" value="F:DNA-binding transcription factor activity"/>
    <property type="evidence" value="ECO:0007669"/>
    <property type="project" value="InterPro"/>
</dbReference>
<dbReference type="Gene3D" id="3.40.190.10">
    <property type="entry name" value="Periplasmic binding protein-like II"/>
    <property type="match status" value="2"/>
</dbReference>
<keyword evidence="4" id="KW-0804">Transcription</keyword>
<name>A0A859QJJ5_9HYPH</name>
<dbReference type="PANTHER" id="PTHR30537:SF26">
    <property type="entry name" value="GLYCINE CLEAVAGE SYSTEM TRANSCRIPTIONAL ACTIVATOR"/>
    <property type="match status" value="1"/>
</dbReference>
<dbReference type="Pfam" id="PF03466">
    <property type="entry name" value="LysR_substrate"/>
    <property type="match status" value="1"/>
</dbReference>
<protein>
    <submittedName>
        <fullName evidence="5">LysR family transcriptional regulator</fullName>
    </submittedName>
</protein>
<keyword evidence="2" id="KW-0805">Transcription regulation</keyword>
<organism evidence="5 6">
    <name type="scientific">Sinorhizobium mexicanum</name>
    <dbReference type="NCBI Taxonomy" id="375549"/>
    <lineage>
        <taxon>Bacteria</taxon>
        <taxon>Pseudomonadati</taxon>
        <taxon>Pseudomonadota</taxon>
        <taxon>Alphaproteobacteria</taxon>
        <taxon>Hyphomicrobiales</taxon>
        <taxon>Rhizobiaceae</taxon>
        <taxon>Sinorhizobium/Ensifer group</taxon>
        <taxon>Sinorhizobium</taxon>
    </lineage>
</organism>
<dbReference type="GO" id="GO:0043565">
    <property type="term" value="F:sequence-specific DNA binding"/>
    <property type="evidence" value="ECO:0007669"/>
    <property type="project" value="TreeGrafter"/>
</dbReference>
<dbReference type="SUPFAM" id="SSF53850">
    <property type="entry name" value="Periplasmic binding protein-like II"/>
    <property type="match status" value="1"/>
</dbReference>
<evidence type="ECO:0000256" key="1">
    <source>
        <dbReference type="ARBA" id="ARBA00009437"/>
    </source>
</evidence>
<dbReference type="Proteomes" id="UP000510721">
    <property type="component" value="Chromosome"/>
</dbReference>
<evidence type="ECO:0000313" key="5">
    <source>
        <dbReference type="EMBL" id="QLL62460.1"/>
    </source>
</evidence>
<dbReference type="GO" id="GO:0006351">
    <property type="term" value="P:DNA-templated transcription"/>
    <property type="evidence" value="ECO:0007669"/>
    <property type="project" value="TreeGrafter"/>
</dbReference>
<dbReference type="PROSITE" id="PS50931">
    <property type="entry name" value="HTH_LYSR"/>
    <property type="match status" value="1"/>
</dbReference>
<dbReference type="InterPro" id="IPR036388">
    <property type="entry name" value="WH-like_DNA-bd_sf"/>
</dbReference>
<dbReference type="AlphaFoldDB" id="A0A859QJJ5"/>
<comment type="similarity">
    <text evidence="1">Belongs to the LysR transcriptional regulatory family.</text>
</comment>
<gene>
    <name evidence="5" type="ORF">FKV68_13950</name>
</gene>
<evidence type="ECO:0000256" key="4">
    <source>
        <dbReference type="ARBA" id="ARBA00023163"/>
    </source>
</evidence>
<dbReference type="InterPro" id="IPR036390">
    <property type="entry name" value="WH_DNA-bd_sf"/>
</dbReference>
<evidence type="ECO:0000256" key="2">
    <source>
        <dbReference type="ARBA" id="ARBA00023015"/>
    </source>
</evidence>
<dbReference type="InterPro" id="IPR058163">
    <property type="entry name" value="LysR-type_TF_proteobact-type"/>
</dbReference>
<sequence length="297" mass="32808">MKRGRLPLTALRSFEAAGRLGSFTEAAAELFVSQAAISRQIRDLEALIGKPLFERHHRSVSLTADGEALLTVLTHSFDRIGESLDALCGAKRAGTLIVSAEPSFAGCWLVPHLAQFQAENPEIDLVIDADPRLVELRGHDVDVAIRHSAKVTSWPRVEARHLGDVEMIAVMAPALAPRPLREPLDLLRYGLLHEDTRGLWEQWFAAAGAGQVRVERGAIFADGALVLQAALRGHGVALMDRDHVRDDLNAGRLVQAFDFSIRYGAFWLVVRRFDALSEPARRFVAWIERCYPGRKGA</sequence>
<evidence type="ECO:0000256" key="3">
    <source>
        <dbReference type="ARBA" id="ARBA00023125"/>
    </source>
</evidence>
<dbReference type="KEGG" id="emx:FKV68_13950"/>
<dbReference type="InterPro" id="IPR000847">
    <property type="entry name" value="LysR_HTH_N"/>
</dbReference>
<keyword evidence="6" id="KW-1185">Reference proteome</keyword>
<dbReference type="FunFam" id="1.10.10.10:FF:000001">
    <property type="entry name" value="LysR family transcriptional regulator"/>
    <property type="match status" value="1"/>
</dbReference>
<dbReference type="InterPro" id="IPR005119">
    <property type="entry name" value="LysR_subst-bd"/>
</dbReference>